<dbReference type="InterPro" id="IPR002110">
    <property type="entry name" value="Ankyrin_rpt"/>
</dbReference>
<dbReference type="Proteomes" id="UP001152797">
    <property type="component" value="Unassembled WGS sequence"/>
</dbReference>
<evidence type="ECO:0000256" key="5">
    <source>
        <dbReference type="SAM" id="MobiDB-lite"/>
    </source>
</evidence>
<dbReference type="SUPFAM" id="SSF56349">
    <property type="entry name" value="DNA breaking-rejoining enzymes"/>
    <property type="match status" value="1"/>
</dbReference>
<dbReference type="Pfam" id="PF00023">
    <property type="entry name" value="Ank"/>
    <property type="match status" value="1"/>
</dbReference>
<feature type="repeat" description="ANK" evidence="4">
    <location>
        <begin position="328"/>
        <end position="360"/>
    </location>
</feature>
<comment type="caution">
    <text evidence="7">The sequence shown here is derived from an EMBL/GenBank/DDBJ whole genome shotgun (WGS) entry which is preliminary data.</text>
</comment>
<dbReference type="Gene3D" id="2.60.220.30">
    <property type="match status" value="1"/>
</dbReference>
<reference evidence="8 9" key="2">
    <citation type="submission" date="2024-05" db="EMBL/GenBank/DDBJ databases">
        <authorList>
            <person name="Chen Y."/>
            <person name="Shah S."/>
            <person name="Dougan E. K."/>
            <person name="Thang M."/>
            <person name="Chan C."/>
        </authorList>
    </citation>
    <scope>NUCLEOTIDE SEQUENCE [LARGE SCALE GENOMIC DNA]</scope>
</reference>
<feature type="domain" description="EF-hand" evidence="6">
    <location>
        <begin position="35"/>
        <end position="70"/>
    </location>
</feature>
<gene>
    <name evidence="7" type="ORF">C1SCF055_LOCUS19131</name>
</gene>
<feature type="repeat" description="ANK" evidence="4">
    <location>
        <begin position="229"/>
        <end position="261"/>
    </location>
</feature>
<dbReference type="PROSITE" id="PS50222">
    <property type="entry name" value="EF_HAND_2"/>
    <property type="match status" value="1"/>
</dbReference>
<dbReference type="PROSITE" id="PS50088">
    <property type="entry name" value="ANK_REPEAT"/>
    <property type="match status" value="5"/>
</dbReference>
<evidence type="ECO:0000256" key="2">
    <source>
        <dbReference type="ARBA" id="ARBA00023043"/>
    </source>
</evidence>
<feature type="compositionally biased region" description="Polar residues" evidence="5">
    <location>
        <begin position="109"/>
        <end position="125"/>
    </location>
</feature>
<dbReference type="Pfam" id="PF12796">
    <property type="entry name" value="Ank_2"/>
    <property type="match status" value="2"/>
</dbReference>
<feature type="region of interest" description="Disordered" evidence="5">
    <location>
        <begin position="109"/>
        <end position="139"/>
    </location>
</feature>
<sequence length="1753" mass="189708">MAENSDGHDTSELARRSTSPEDPEGQHDPPVRKEADHADVRAIFRQWDPTGRGMIRKDELLSTFSGLGLHMGERELSLMLEAADMSGHESVHYGKFLRWIFAPASSSESDHQANVSSQDVQTELKTSVPGLGSKSEAEADEIEIENCEDLRLEDSMICFLTCSGGDILQAAKEGNVGAVRRLLQVDPQSLEQVDGGGDGPLANAARKGHLEVVQVLLAASASVEAKNRHGSGPLAWAAEGGHLEVVQALLAAGASVEAKNDFGDTPLRYAAFNGHTAVVERLLAAGAAVDAVDNEGQTPLHLAALQGDTAMVEQLLAAGAAVDAVDSSGATPLHWAALYGQAAAVEQLLAAGAAVDAVAKGGETPYDIAKMRGHRKVMGVLDPVFVALLSGRSCRCNSAHETVQDLKEEAERLGLSPGDQVLVFYDDPTEQQWHARLLLSCITGDEWIILTPDGDIYGEQISSGNPDFLAWRPMDPNNVIPVGINRAQVYGFRVFPDPAALARLTAEGQRHAAQERVRRGLAGGVQGGGGGPAGQIAPLAGGQPAGAAQPGAAVAVPNVAGNPAPQGGVPAAGGLAGLVQALGPNQGQNGGSDARTLPISRDVEGMRFKEFREAATISQPADQLWLITRHGVGIGGWWIFTLCIFSSLVGGVAEDFGHQHNIFPLPDLSHGGCGGSADEVDFDPTNALTELCGSSHVYGDSASVVEPYARERVSWPQVDSQPVELATCLPGADSEWLQAWHTHMLKQQSEVAASVEEPIPYVDPVLKHNKKEYAGFISDLRMRNMVKFKRVDTYGSQLGIFFVKKKSGQLRLIFDTRKLNLKFHEPPHTDLPSADAFGRIGIPDGAEFFVASGDLANAFYTLAVPDSLGRMFTLPPVQASAIGVESIDGFPVQPGSQVIPYLTVLPMGWSWALHLCQLVLDRAIRHAGFSAHFIVSDKGAGVNLKAGPKDGHPHGHVSHSCAAAGYVDNFAVIGLDRVEVDRKLSLISESVKTPTLKDYQLRIDRFSVWCQQHRKDWKSASELDQVLALYLQSLFEAGRGQDEGIRVVAAIKFFIPEVSRLGERGLPRAVRSLKGWNLAMPQRQRLPMLLEVLGAMMGCLLYKGYPQLALRMFIQFVTYMRPGEISNLTVGQLIPPQPSMTNACQFWAILLHPQELKIPGKTALFDGSILLDSDLWMGPLLAKITVGRNPAEPLWADPHQLLVQQFSQITKELGLEELGLSLYALRHGGASHDILASRRPLLEVKKRGRWSTDSSLKRYVKEARLQHELSKVNPVVVQYGQEVLTDLPSLLMMEKFAKSPPSGILKNGAMTLQEANILPGNTLTAVLDPVVLKDFGHGISMKTAQSVFDEYGPRMDVVADWKDLKDPSSLEEVLPPGHVALSQLVRLSPEDITFPKPVEVEMPTCVGAESVWRSSATGWEPLLGAKFSDGRVVVALSHFCDLVVTGPCGLKAVGFIDPHGANAKVALLHVACESCQNSLEQLCSDADMLRSFKKCGPSVPLGTYRHDEDLELRQGQEAMNMRVRFHRMPQISRTLVAHSASHFSVEIEGDDHQFEELRSEAATNATASNPTASDLQSAPATSQAMPAAAMTSDVSMAQVRPERGHLLLSGRFNSDTVIDYMKAVKRRLEERRIPVYMVQAQVGQSFAELTRIGLGRAKGMVAFCTSEYGAYTGAGYETFHELEYAHDNNLYIFPIRLCEQWPPAPQNNERGTFQNRLVFKNGLVFVDDRQMNNAEGAADQIADSVTSSGIFAN</sequence>
<dbReference type="GO" id="GO:0005509">
    <property type="term" value="F:calcium ion binding"/>
    <property type="evidence" value="ECO:0007669"/>
    <property type="project" value="InterPro"/>
</dbReference>
<dbReference type="Gene3D" id="1.10.238.10">
    <property type="entry name" value="EF-hand"/>
    <property type="match status" value="1"/>
</dbReference>
<dbReference type="InterPro" id="IPR043502">
    <property type="entry name" value="DNA/RNA_pol_sf"/>
</dbReference>
<evidence type="ECO:0000259" key="6">
    <source>
        <dbReference type="PROSITE" id="PS50222"/>
    </source>
</evidence>
<dbReference type="SMART" id="SM00248">
    <property type="entry name" value="ANK"/>
    <property type="match status" value="5"/>
</dbReference>
<dbReference type="InterPro" id="IPR050776">
    <property type="entry name" value="Ank_Repeat/CDKN_Inhibitor"/>
</dbReference>
<dbReference type="EMBL" id="CAMXCT010001692">
    <property type="protein sequence ID" value="CAI3992292.1"/>
    <property type="molecule type" value="Genomic_DNA"/>
</dbReference>
<reference evidence="7" key="1">
    <citation type="submission" date="2022-10" db="EMBL/GenBank/DDBJ databases">
        <authorList>
            <person name="Chen Y."/>
            <person name="Dougan E. K."/>
            <person name="Chan C."/>
            <person name="Rhodes N."/>
            <person name="Thang M."/>
        </authorList>
    </citation>
    <scope>NUCLEOTIDE SEQUENCE</scope>
</reference>
<keyword evidence="1" id="KW-0677">Repeat</keyword>
<protein>
    <submittedName>
        <fullName evidence="8">Protein TANC1 (Tetratricopeptide repeat, ankyrin repeat and coiled-coil domain-containing protein 1)</fullName>
    </submittedName>
</protein>
<evidence type="ECO:0000313" key="7">
    <source>
        <dbReference type="EMBL" id="CAI3992292.1"/>
    </source>
</evidence>
<dbReference type="Gene3D" id="1.25.40.20">
    <property type="entry name" value="Ankyrin repeat-containing domain"/>
    <property type="match status" value="3"/>
</dbReference>
<dbReference type="InterPro" id="IPR011992">
    <property type="entry name" value="EF-hand-dom_pair"/>
</dbReference>
<feature type="repeat" description="ANK" evidence="4">
    <location>
        <begin position="262"/>
        <end position="294"/>
    </location>
</feature>
<dbReference type="PROSITE" id="PS50297">
    <property type="entry name" value="ANK_REP_REGION"/>
    <property type="match status" value="5"/>
</dbReference>
<dbReference type="Gene3D" id="1.10.443.10">
    <property type="entry name" value="Intergrase catalytic core"/>
    <property type="match status" value="1"/>
</dbReference>
<evidence type="ECO:0000256" key="4">
    <source>
        <dbReference type="PROSITE-ProRule" id="PRU00023"/>
    </source>
</evidence>
<proteinExistence type="predicted"/>
<dbReference type="SUPFAM" id="SSF47473">
    <property type="entry name" value="EF-hand"/>
    <property type="match status" value="1"/>
</dbReference>
<dbReference type="PANTHER" id="PTHR24201">
    <property type="entry name" value="ANK_REP_REGION DOMAIN-CONTAINING PROTEIN"/>
    <property type="match status" value="1"/>
</dbReference>
<dbReference type="InterPro" id="IPR002048">
    <property type="entry name" value="EF_hand_dom"/>
</dbReference>
<organism evidence="7">
    <name type="scientific">Cladocopium goreaui</name>
    <dbReference type="NCBI Taxonomy" id="2562237"/>
    <lineage>
        <taxon>Eukaryota</taxon>
        <taxon>Sar</taxon>
        <taxon>Alveolata</taxon>
        <taxon>Dinophyceae</taxon>
        <taxon>Suessiales</taxon>
        <taxon>Symbiodiniaceae</taxon>
        <taxon>Cladocopium</taxon>
    </lineage>
</organism>
<accession>A0A9P1CJM9</accession>
<dbReference type="InterPro" id="IPR013762">
    <property type="entry name" value="Integrase-like_cat_sf"/>
</dbReference>
<dbReference type="SUPFAM" id="SSF56672">
    <property type="entry name" value="DNA/RNA polymerases"/>
    <property type="match status" value="1"/>
</dbReference>
<evidence type="ECO:0000256" key="3">
    <source>
        <dbReference type="ARBA" id="ARBA00023172"/>
    </source>
</evidence>
<dbReference type="SUPFAM" id="SSF48403">
    <property type="entry name" value="Ankyrin repeat"/>
    <property type="match status" value="1"/>
</dbReference>
<feature type="repeat" description="ANK" evidence="4">
    <location>
        <begin position="295"/>
        <end position="327"/>
    </location>
</feature>
<evidence type="ECO:0000313" key="8">
    <source>
        <dbReference type="EMBL" id="CAL4779604.1"/>
    </source>
</evidence>
<dbReference type="GO" id="GO:0003677">
    <property type="term" value="F:DNA binding"/>
    <property type="evidence" value="ECO:0007669"/>
    <property type="project" value="InterPro"/>
</dbReference>
<dbReference type="GO" id="GO:0006310">
    <property type="term" value="P:DNA recombination"/>
    <property type="evidence" value="ECO:0007669"/>
    <property type="project" value="UniProtKB-KW"/>
</dbReference>
<dbReference type="InterPro" id="IPR036770">
    <property type="entry name" value="Ankyrin_rpt-contain_sf"/>
</dbReference>
<keyword evidence="2 4" id="KW-0040">ANK repeat</keyword>
<evidence type="ECO:0000313" key="9">
    <source>
        <dbReference type="Proteomes" id="UP001152797"/>
    </source>
</evidence>
<dbReference type="InterPro" id="IPR011010">
    <property type="entry name" value="DNA_brk_join_enz"/>
</dbReference>
<dbReference type="EMBL" id="CAMXCT020001692">
    <property type="protein sequence ID" value="CAL1145667.1"/>
    <property type="molecule type" value="Genomic_DNA"/>
</dbReference>
<dbReference type="EMBL" id="CAMXCT030001692">
    <property type="protein sequence ID" value="CAL4779604.1"/>
    <property type="molecule type" value="Genomic_DNA"/>
</dbReference>
<keyword evidence="3" id="KW-0233">DNA recombination</keyword>
<name>A0A9P1CJM9_9DINO</name>
<dbReference type="GO" id="GO:0015074">
    <property type="term" value="P:DNA integration"/>
    <property type="evidence" value="ECO:0007669"/>
    <property type="project" value="InterPro"/>
</dbReference>
<evidence type="ECO:0000256" key="1">
    <source>
        <dbReference type="ARBA" id="ARBA00022737"/>
    </source>
</evidence>
<keyword evidence="9" id="KW-1185">Reference proteome</keyword>
<feature type="region of interest" description="Disordered" evidence="5">
    <location>
        <begin position="1"/>
        <end position="38"/>
    </location>
</feature>
<feature type="repeat" description="ANK" evidence="4">
    <location>
        <begin position="196"/>
        <end position="228"/>
    </location>
</feature>